<evidence type="ECO:0000313" key="5">
    <source>
        <dbReference type="Proteomes" id="UP000050969"/>
    </source>
</evidence>
<dbReference type="GO" id="GO:0009055">
    <property type="term" value="F:electron transfer activity"/>
    <property type="evidence" value="ECO:0007669"/>
    <property type="project" value="InterPro"/>
</dbReference>
<dbReference type="SMART" id="SM00893">
    <property type="entry name" value="ETF"/>
    <property type="match status" value="1"/>
</dbReference>
<comment type="cofactor">
    <cofactor evidence="2">
        <name>FAD</name>
        <dbReference type="ChEBI" id="CHEBI:57692"/>
    </cofactor>
    <text evidence="2">Binds 1 FAD per dimer.</text>
</comment>
<feature type="binding site" evidence="2">
    <location>
        <position position="213"/>
    </location>
    <ligand>
        <name>FAD</name>
        <dbReference type="ChEBI" id="CHEBI:57692"/>
    </ligand>
</feature>
<evidence type="ECO:0000256" key="2">
    <source>
        <dbReference type="PIRSR" id="PIRSR000089-1"/>
    </source>
</evidence>
<evidence type="ECO:0000256" key="1">
    <source>
        <dbReference type="ARBA" id="ARBA00005817"/>
    </source>
</evidence>
<dbReference type="PANTHER" id="PTHR43153:SF1">
    <property type="entry name" value="ELECTRON TRANSFER FLAVOPROTEIN SUBUNIT ALPHA, MITOCHONDRIAL"/>
    <property type="match status" value="1"/>
</dbReference>
<feature type="binding site" evidence="2">
    <location>
        <position position="290"/>
    </location>
    <ligand>
        <name>FAD</name>
        <dbReference type="ChEBI" id="CHEBI:57692"/>
    </ligand>
</feature>
<dbReference type="SUPFAM" id="SSF52467">
    <property type="entry name" value="DHS-like NAD/FAD-binding domain"/>
    <property type="match status" value="1"/>
</dbReference>
<dbReference type="CDD" id="cd01715">
    <property type="entry name" value="ETF_alpha"/>
    <property type="match status" value="1"/>
</dbReference>
<dbReference type="PANTHER" id="PTHR43153">
    <property type="entry name" value="ELECTRON TRANSFER FLAVOPROTEIN ALPHA"/>
    <property type="match status" value="1"/>
</dbReference>
<dbReference type="Gene3D" id="3.40.50.1220">
    <property type="entry name" value="TPP-binding domain"/>
    <property type="match status" value="1"/>
</dbReference>
<dbReference type="EMBL" id="JQCE01000009">
    <property type="protein sequence ID" value="KRO17702.1"/>
    <property type="molecule type" value="Genomic_DNA"/>
</dbReference>
<name>A0A0R2MW35_9LACO</name>
<dbReference type="Pfam" id="PF00766">
    <property type="entry name" value="ETF_alpha"/>
    <property type="match status" value="1"/>
</dbReference>
<dbReference type="PIRSF" id="PIRSF000089">
    <property type="entry name" value="Electra_flavoP_a"/>
    <property type="match status" value="1"/>
</dbReference>
<reference evidence="4 5" key="1">
    <citation type="journal article" date="2015" name="Genome Announc.">
        <title>Expanding the biotechnology potential of lactobacilli through comparative genomics of 213 strains and associated genera.</title>
        <authorList>
            <person name="Sun Z."/>
            <person name="Harris H.M."/>
            <person name="McCann A."/>
            <person name="Guo C."/>
            <person name="Argimon S."/>
            <person name="Zhang W."/>
            <person name="Yang X."/>
            <person name="Jeffery I.B."/>
            <person name="Cooney J.C."/>
            <person name="Kagawa T.F."/>
            <person name="Liu W."/>
            <person name="Song Y."/>
            <person name="Salvetti E."/>
            <person name="Wrobel A."/>
            <person name="Rasinkangas P."/>
            <person name="Parkhill J."/>
            <person name="Rea M.C."/>
            <person name="O'Sullivan O."/>
            <person name="Ritari J."/>
            <person name="Douillard F.P."/>
            <person name="Paul Ross R."/>
            <person name="Yang R."/>
            <person name="Briner A.E."/>
            <person name="Felis G.E."/>
            <person name="de Vos W.M."/>
            <person name="Barrangou R."/>
            <person name="Klaenhammer T.R."/>
            <person name="Caufield P.W."/>
            <person name="Cui Y."/>
            <person name="Zhang H."/>
            <person name="O'Toole P.W."/>
        </authorList>
    </citation>
    <scope>NUCLEOTIDE SEQUENCE [LARGE SCALE GENOMIC DNA]</scope>
    <source>
        <strain evidence="4 5">DSM 24301</strain>
    </source>
</reference>
<protein>
    <submittedName>
        <fullName evidence="4">Electron transfer flavoprotein subunit alpha</fullName>
    </submittedName>
</protein>
<dbReference type="GO" id="GO:0033539">
    <property type="term" value="P:fatty acid beta-oxidation using acyl-CoA dehydrogenase"/>
    <property type="evidence" value="ECO:0007669"/>
    <property type="project" value="TreeGrafter"/>
</dbReference>
<dbReference type="GO" id="GO:0050660">
    <property type="term" value="F:flavin adenine dinucleotide binding"/>
    <property type="evidence" value="ECO:0007669"/>
    <property type="project" value="InterPro"/>
</dbReference>
<comment type="caution">
    <text evidence="4">The sequence shown here is derived from an EMBL/GenBank/DDBJ whole genome shotgun (WGS) entry which is preliminary data.</text>
</comment>
<dbReference type="Gene3D" id="3.40.50.620">
    <property type="entry name" value="HUPs"/>
    <property type="match status" value="1"/>
</dbReference>
<dbReference type="AlphaFoldDB" id="A0A0R2MW35"/>
<dbReference type="Proteomes" id="UP000050969">
    <property type="component" value="Unassembled WGS sequence"/>
</dbReference>
<organism evidence="4 5">
    <name type="scientific">Lacticaseibacillus saniviri JCM 17471 = DSM 24301</name>
    <dbReference type="NCBI Taxonomy" id="1293598"/>
    <lineage>
        <taxon>Bacteria</taxon>
        <taxon>Bacillati</taxon>
        <taxon>Bacillota</taxon>
        <taxon>Bacilli</taxon>
        <taxon>Lactobacillales</taxon>
        <taxon>Lactobacillaceae</taxon>
        <taxon>Lacticaseibacillus</taxon>
    </lineage>
</organism>
<dbReference type="RefSeq" id="WP_187117164.1">
    <property type="nucleotide sequence ID" value="NZ_JQCE01000009.1"/>
</dbReference>
<feature type="domain" description="Electron transfer flavoprotein alpha/beta-subunit N-terminal" evidence="3">
    <location>
        <begin position="7"/>
        <end position="191"/>
    </location>
</feature>
<evidence type="ECO:0000259" key="3">
    <source>
        <dbReference type="SMART" id="SM00893"/>
    </source>
</evidence>
<keyword evidence="2" id="KW-0285">Flavoprotein</keyword>
<dbReference type="InterPro" id="IPR014729">
    <property type="entry name" value="Rossmann-like_a/b/a_fold"/>
</dbReference>
<dbReference type="STRING" id="1293598.IV56_GL002188"/>
<dbReference type="Pfam" id="PF01012">
    <property type="entry name" value="ETF"/>
    <property type="match status" value="1"/>
</dbReference>
<proteinExistence type="inferred from homology"/>
<keyword evidence="5" id="KW-1185">Reference proteome</keyword>
<dbReference type="SUPFAM" id="SSF52402">
    <property type="entry name" value="Adenine nucleotide alpha hydrolases-like"/>
    <property type="match status" value="1"/>
</dbReference>
<evidence type="ECO:0000313" key="4">
    <source>
        <dbReference type="EMBL" id="KRO17702.1"/>
    </source>
</evidence>
<feature type="binding site" evidence="2">
    <location>
        <begin position="252"/>
        <end position="256"/>
    </location>
    <ligand>
        <name>FAD</name>
        <dbReference type="ChEBI" id="CHEBI:57692"/>
    </ligand>
</feature>
<sequence>MISKEAVWIFAEREGERIAPVTLQLITKARAIANQPVAVVLLESLKEHLEDSIAEYGPDEIIVVRDAVFENAADSVFATGLFELIDQYIPNTVLFGATPLGRSVAPRLQAKLQTGLTADCLDLYYEQDLLVQVKPSYGDNVMCEITCPDHRPQMASVRPNTFAAVKVEGATPTIETVTLDISAAKDITITATTPKVSAANSIATASKIVALGRGANDDELVAEARLIATRLGAAVGVSRPLTDRPDFTVEQQIGQSGTTVNPDFILNVGISGSVQYQIGMSNSHLIVSVNRDNQAPIMAQSDYTFTGDAKQFMQALKKAVQV</sequence>
<feature type="binding site" evidence="2">
    <location>
        <begin position="238"/>
        <end position="239"/>
    </location>
    <ligand>
        <name>FAD</name>
        <dbReference type="ChEBI" id="CHEBI:57692"/>
    </ligand>
</feature>
<accession>A0A0R2MW35</accession>
<dbReference type="InterPro" id="IPR029035">
    <property type="entry name" value="DHS-like_NAD/FAD-binding_dom"/>
</dbReference>
<dbReference type="PATRIC" id="fig|1293598.4.peg.2290"/>
<gene>
    <name evidence="4" type="ORF">IV56_GL002188</name>
</gene>
<dbReference type="InterPro" id="IPR001308">
    <property type="entry name" value="ETF_a/FixB"/>
</dbReference>
<dbReference type="InterPro" id="IPR033947">
    <property type="entry name" value="ETF_alpha_N"/>
</dbReference>
<dbReference type="InterPro" id="IPR014731">
    <property type="entry name" value="ETF_asu_C"/>
</dbReference>
<keyword evidence="2" id="KW-0274">FAD</keyword>
<comment type="similarity">
    <text evidence="1">Belongs to the ETF alpha-subunit/FixB family.</text>
</comment>
<dbReference type="InterPro" id="IPR014730">
    <property type="entry name" value="ETF_a/b_N"/>
</dbReference>